<dbReference type="InterPro" id="IPR050922">
    <property type="entry name" value="LytR/CpsA/Psr_CW_biosynth"/>
</dbReference>
<protein>
    <recommendedName>
        <fullName evidence="7">Cell envelope-related transcriptional attenuator domain-containing protein</fullName>
    </recommendedName>
</protein>
<evidence type="ECO:0000256" key="1">
    <source>
        <dbReference type="ARBA" id="ARBA00006068"/>
    </source>
</evidence>
<evidence type="ECO:0000256" key="2">
    <source>
        <dbReference type="SAM" id="Phobius"/>
    </source>
</evidence>
<dbReference type="PANTHER" id="PTHR33392:SF6">
    <property type="entry name" value="POLYISOPRENYL-TEICHOIC ACID--PEPTIDOGLYCAN TEICHOIC ACID TRANSFERASE TAGU"/>
    <property type="match status" value="1"/>
</dbReference>
<organism evidence="5 6">
    <name type="scientific">Candidatus Uhrbacteria bacterium RIFCSPLOWO2_02_FULL_49_11</name>
    <dbReference type="NCBI Taxonomy" id="1802409"/>
    <lineage>
        <taxon>Bacteria</taxon>
        <taxon>Candidatus Uhriibacteriota</taxon>
    </lineage>
</organism>
<evidence type="ECO:0000313" key="5">
    <source>
        <dbReference type="EMBL" id="OGL88454.1"/>
    </source>
</evidence>
<sequence>MVTPNPPAPLPPRAAPSRLKRTRRWWIIFFILGICFAALSVLSWNDNSAQSEETGASVHLPFLRSIESWLTGMKKSSLAKEERLNFLILGQGGTGHEGPYLTDTIILISIRPKTGDVVMLSIPRDLAVPVPGLGLRKVNAVNAVGESQEAGSGAALAANVIEQTFAVPIAGYVRIDFKGFVELVNILGGVDINVENAFIDPNYPSGADSVMTISFTAGEQHMDGELVLKYVRSRHGSNGEGSDFARARRQQQVLLALRDKLFRFSTLFSPGKIAAIINSLEKNIETNIPTSQFDDLLLIARRTEGRTIAQRVLDSSPEGILRDEIGLDGAYLLVPVDANYGTLARFVQNLFAYEDLRSESATISILNGTNETGLASNASMEISSVGINVLKKGNAPSRNWHESVIFDLSNAKTATRAHLAAAFHARLMTTPPPKEILNAAVVAAESSEIQAPDFILILGK</sequence>
<evidence type="ECO:0000313" key="6">
    <source>
        <dbReference type="Proteomes" id="UP000178264"/>
    </source>
</evidence>
<dbReference type="InterPro" id="IPR004474">
    <property type="entry name" value="LytR_CpsA_psr"/>
</dbReference>
<keyword evidence="2" id="KW-0472">Membrane</keyword>
<dbReference type="Gene3D" id="3.40.630.190">
    <property type="entry name" value="LCP protein"/>
    <property type="match status" value="1"/>
</dbReference>
<dbReference type="Proteomes" id="UP000178264">
    <property type="component" value="Unassembled WGS sequence"/>
</dbReference>
<dbReference type="NCBIfam" id="TIGR00350">
    <property type="entry name" value="lytR_cpsA_psr"/>
    <property type="match status" value="1"/>
</dbReference>
<dbReference type="Pfam" id="PF03816">
    <property type="entry name" value="LytR_cpsA_psr"/>
    <property type="match status" value="1"/>
</dbReference>
<accession>A0A1F7VEM2</accession>
<evidence type="ECO:0000259" key="4">
    <source>
        <dbReference type="Pfam" id="PF13399"/>
    </source>
</evidence>
<gene>
    <name evidence="5" type="ORF">A3I42_02655</name>
</gene>
<evidence type="ECO:0000259" key="3">
    <source>
        <dbReference type="Pfam" id="PF03816"/>
    </source>
</evidence>
<dbReference type="AlphaFoldDB" id="A0A1F7VEM2"/>
<feature type="transmembrane region" description="Helical" evidence="2">
    <location>
        <begin position="25"/>
        <end position="44"/>
    </location>
</feature>
<comment type="similarity">
    <text evidence="1">Belongs to the LytR/CpsA/Psr (LCP) family.</text>
</comment>
<feature type="domain" description="LytR/CpsA/Psr regulator C-terminal" evidence="4">
    <location>
        <begin position="361"/>
        <end position="427"/>
    </location>
</feature>
<evidence type="ECO:0008006" key="7">
    <source>
        <dbReference type="Google" id="ProtNLM"/>
    </source>
</evidence>
<keyword evidence="2" id="KW-0812">Transmembrane</keyword>
<dbReference type="Pfam" id="PF13399">
    <property type="entry name" value="LytR_C"/>
    <property type="match status" value="1"/>
</dbReference>
<dbReference type="InterPro" id="IPR027381">
    <property type="entry name" value="LytR/CpsA/Psr_C"/>
</dbReference>
<keyword evidence="2" id="KW-1133">Transmembrane helix</keyword>
<name>A0A1F7VEM2_9BACT</name>
<dbReference type="Gene3D" id="3.30.70.2390">
    <property type="match status" value="1"/>
</dbReference>
<proteinExistence type="inferred from homology"/>
<comment type="caution">
    <text evidence="5">The sequence shown here is derived from an EMBL/GenBank/DDBJ whole genome shotgun (WGS) entry which is preliminary data.</text>
</comment>
<feature type="domain" description="Cell envelope-related transcriptional attenuator" evidence="3">
    <location>
        <begin position="102"/>
        <end position="261"/>
    </location>
</feature>
<dbReference type="EMBL" id="MGER01000030">
    <property type="protein sequence ID" value="OGL88454.1"/>
    <property type="molecule type" value="Genomic_DNA"/>
</dbReference>
<reference evidence="5 6" key="1">
    <citation type="journal article" date="2016" name="Nat. Commun.">
        <title>Thousands of microbial genomes shed light on interconnected biogeochemical processes in an aquifer system.</title>
        <authorList>
            <person name="Anantharaman K."/>
            <person name="Brown C.T."/>
            <person name="Hug L.A."/>
            <person name="Sharon I."/>
            <person name="Castelle C.J."/>
            <person name="Probst A.J."/>
            <person name="Thomas B.C."/>
            <person name="Singh A."/>
            <person name="Wilkins M.J."/>
            <person name="Karaoz U."/>
            <person name="Brodie E.L."/>
            <person name="Williams K.H."/>
            <person name="Hubbard S.S."/>
            <person name="Banfield J.F."/>
        </authorList>
    </citation>
    <scope>NUCLEOTIDE SEQUENCE [LARGE SCALE GENOMIC DNA]</scope>
</reference>
<dbReference type="PANTHER" id="PTHR33392">
    <property type="entry name" value="POLYISOPRENYL-TEICHOIC ACID--PEPTIDOGLYCAN TEICHOIC ACID TRANSFERASE TAGU"/>
    <property type="match status" value="1"/>
</dbReference>